<evidence type="ECO:0000256" key="1">
    <source>
        <dbReference type="SAM" id="MobiDB-lite"/>
    </source>
</evidence>
<feature type="compositionally biased region" description="Basic and acidic residues" evidence="1">
    <location>
        <begin position="55"/>
        <end position="77"/>
    </location>
</feature>
<proteinExistence type="predicted"/>
<dbReference type="Proteomes" id="UP000501891">
    <property type="component" value="Chromosome"/>
</dbReference>
<sequence length="77" mass="8185">MASDTADDRQPAIPETPATPAAGGADQPAPPSRVLNNSQQPGSVGRADMDQMDLDSLRRQRDEDINPSRAREEGVGE</sequence>
<reference evidence="2" key="1">
    <citation type="submission" date="2020-04" db="EMBL/GenBank/DDBJ databases">
        <title>A desert anoxygenic phototrophic bacterium fixes CO2 using RubisCO under aerobic conditions.</title>
        <authorList>
            <person name="Tang K."/>
        </authorList>
    </citation>
    <scope>NUCLEOTIDE SEQUENCE [LARGE SCALE GENOMIC DNA]</scope>
    <source>
        <strain evidence="2">MIMtkB3</strain>
    </source>
</reference>
<feature type="compositionally biased region" description="Basic and acidic residues" evidence="1">
    <location>
        <begin position="1"/>
        <end position="10"/>
    </location>
</feature>
<evidence type="ECO:0000313" key="3">
    <source>
        <dbReference type="Proteomes" id="UP000501891"/>
    </source>
</evidence>
<accession>A0A858R9V9</accession>
<keyword evidence="3" id="KW-1185">Reference proteome</keyword>
<dbReference type="EMBL" id="CP051775">
    <property type="protein sequence ID" value="QJE73933.1"/>
    <property type="molecule type" value="Genomic_DNA"/>
</dbReference>
<dbReference type="KEGG" id="acru:HHL28_13265"/>
<protein>
    <submittedName>
        <fullName evidence="2">Uncharacterized protein</fullName>
    </submittedName>
</protein>
<organism evidence="2 3">
    <name type="scientific">Aerophototrophica crusticola</name>
    <dbReference type="NCBI Taxonomy" id="1709002"/>
    <lineage>
        <taxon>Bacteria</taxon>
        <taxon>Pseudomonadati</taxon>
        <taxon>Pseudomonadota</taxon>
        <taxon>Alphaproteobacteria</taxon>
        <taxon>Rhodospirillales</taxon>
        <taxon>Rhodospirillaceae</taxon>
        <taxon>Aerophototrophica</taxon>
    </lineage>
</organism>
<feature type="region of interest" description="Disordered" evidence="1">
    <location>
        <begin position="1"/>
        <end position="77"/>
    </location>
</feature>
<feature type="compositionally biased region" description="Low complexity" evidence="1">
    <location>
        <begin position="11"/>
        <end position="27"/>
    </location>
</feature>
<name>A0A858R9V9_9PROT</name>
<evidence type="ECO:0000313" key="2">
    <source>
        <dbReference type="EMBL" id="QJE73933.1"/>
    </source>
</evidence>
<gene>
    <name evidence="2" type="ORF">HHL28_13265</name>
</gene>
<dbReference type="AlphaFoldDB" id="A0A858R9V9"/>